<feature type="transmembrane region" description="Helical" evidence="1">
    <location>
        <begin position="24"/>
        <end position="42"/>
    </location>
</feature>
<evidence type="ECO:0000313" key="2">
    <source>
        <dbReference type="EMBL" id="KGF48702.1"/>
    </source>
</evidence>
<dbReference type="RefSeq" id="WP_036883836.1">
    <property type="nucleotide sequence ID" value="NZ_JRNR01000080.1"/>
</dbReference>
<keyword evidence="1" id="KW-0472">Membrane</keyword>
<accession>A0A096C122</accession>
<dbReference type="AlphaFoldDB" id="A0A096C122"/>
<organism evidence="2 3">
    <name type="scientific">Prevotella disiens DNF00882</name>
    <dbReference type="NCBI Taxonomy" id="1401075"/>
    <lineage>
        <taxon>Bacteria</taxon>
        <taxon>Pseudomonadati</taxon>
        <taxon>Bacteroidota</taxon>
        <taxon>Bacteroidia</taxon>
        <taxon>Bacteroidales</taxon>
        <taxon>Prevotellaceae</taxon>
        <taxon>Prevotella</taxon>
    </lineage>
</organism>
<keyword evidence="1" id="KW-0812">Transmembrane</keyword>
<evidence type="ECO:0000313" key="3">
    <source>
        <dbReference type="Proteomes" id="UP000029538"/>
    </source>
</evidence>
<dbReference type="EMBL" id="JRNR01000080">
    <property type="protein sequence ID" value="KGF48702.1"/>
    <property type="molecule type" value="Genomic_DNA"/>
</dbReference>
<sequence length="77" mass="8979">MIVLLACIVGFCFGRFLIQFLVFVALLLASIAKMLLKTILAISKNAIRMIRFIYDKAYQYYKKNKIRGTEIRTFSHQ</sequence>
<reference evidence="2 3" key="1">
    <citation type="submission" date="2014-07" db="EMBL/GenBank/DDBJ databases">
        <authorList>
            <person name="McCorrison J."/>
            <person name="Sanka R."/>
            <person name="Torralba M."/>
            <person name="Gillis M."/>
            <person name="Haft D.H."/>
            <person name="Methe B."/>
            <person name="Sutton G."/>
            <person name="Nelson K.E."/>
        </authorList>
    </citation>
    <scope>NUCLEOTIDE SEQUENCE [LARGE SCALE GENOMIC DNA]</scope>
    <source>
        <strain evidence="2 3">DNF00882</strain>
    </source>
</reference>
<dbReference type="Proteomes" id="UP000029538">
    <property type="component" value="Unassembled WGS sequence"/>
</dbReference>
<gene>
    <name evidence="2" type="ORF">HMPREF0654_08210</name>
</gene>
<name>A0A096C122_9BACT</name>
<proteinExistence type="predicted"/>
<evidence type="ECO:0000256" key="1">
    <source>
        <dbReference type="SAM" id="Phobius"/>
    </source>
</evidence>
<comment type="caution">
    <text evidence="2">The sequence shown here is derived from an EMBL/GenBank/DDBJ whole genome shotgun (WGS) entry which is preliminary data.</text>
</comment>
<keyword evidence="1" id="KW-1133">Transmembrane helix</keyword>
<protein>
    <submittedName>
        <fullName evidence="2">Uncharacterized protein</fullName>
    </submittedName>
</protein>